<dbReference type="PANTHER" id="PTHR34384">
    <property type="entry name" value="L-2,3-DIAMINOPROPANOATE--CITRATE LIGASE"/>
    <property type="match status" value="1"/>
</dbReference>
<dbReference type="GO" id="GO:0016881">
    <property type="term" value="F:acid-amino acid ligase activity"/>
    <property type="evidence" value="ECO:0007669"/>
    <property type="project" value="UniProtKB-ARBA"/>
</dbReference>
<name>A0A024P9C0_9BACI</name>
<dbReference type="PANTHER" id="PTHR34384:SF6">
    <property type="entry name" value="STAPHYLOFERRIN B SYNTHASE"/>
    <property type="match status" value="1"/>
</dbReference>
<gene>
    <name evidence="5" type="primary">iucA_1</name>
    <name evidence="5" type="ORF">BN983_03324</name>
</gene>
<organism evidence="5 6">
    <name type="scientific">Halobacillus karajensis</name>
    <dbReference type="NCBI Taxonomy" id="195088"/>
    <lineage>
        <taxon>Bacteria</taxon>
        <taxon>Bacillati</taxon>
        <taxon>Bacillota</taxon>
        <taxon>Bacilli</taxon>
        <taxon>Bacillales</taxon>
        <taxon>Bacillaceae</taxon>
        <taxon>Halobacillus</taxon>
    </lineage>
</organism>
<evidence type="ECO:0000313" key="5">
    <source>
        <dbReference type="EMBL" id="CDQ25022.1"/>
    </source>
</evidence>
<comment type="caution">
    <text evidence="5">The sequence shown here is derived from an EMBL/GenBank/DDBJ whole genome shotgun (WGS) entry which is preliminary data.</text>
</comment>
<comment type="pathway">
    <text evidence="1">Siderophore biosynthesis.</text>
</comment>
<evidence type="ECO:0000313" key="6">
    <source>
        <dbReference type="Proteomes" id="UP000028868"/>
    </source>
</evidence>
<dbReference type="AlphaFoldDB" id="A0A024P9C0"/>
<dbReference type="EMBL" id="CCDI010000004">
    <property type="protein sequence ID" value="CDQ25022.1"/>
    <property type="molecule type" value="Genomic_DNA"/>
</dbReference>
<protein>
    <submittedName>
        <fullName evidence="5">N(2)-citryl-N(6)-acetyl-N(6)-hydroxylysine synthase</fullName>
    </submittedName>
</protein>
<dbReference type="Proteomes" id="UP000028868">
    <property type="component" value="Unassembled WGS sequence"/>
</dbReference>
<feature type="domain" description="Aerobactin siderophore biosynthesis IucA/IucC N-terminal" evidence="3">
    <location>
        <begin position="214"/>
        <end position="441"/>
    </location>
</feature>
<reference evidence="6" key="1">
    <citation type="submission" date="2014-03" db="EMBL/GenBank/DDBJ databases">
        <authorList>
            <person name="Urmite Genomes U."/>
        </authorList>
    </citation>
    <scope>NUCLEOTIDE SEQUENCE [LARGE SCALE GENOMIC DNA]</scope>
    <source>
        <strain evidence="6">HD-03</strain>
    </source>
</reference>
<reference evidence="5 6" key="2">
    <citation type="submission" date="2014-05" db="EMBL/GenBank/DDBJ databases">
        <title>Draft genome sequence of Halobacillus karajensis HK-03.</title>
        <authorList>
            <person name="Khelaifia S."/>
            <person name="Croce O."/>
            <person name="Lagier J.C."/>
            <person name="Raoult D."/>
        </authorList>
    </citation>
    <scope>NUCLEOTIDE SEQUENCE [LARGE SCALE GENOMIC DNA]</scope>
    <source>
        <strain evidence="5 6">HD-03</strain>
    </source>
</reference>
<evidence type="ECO:0000259" key="4">
    <source>
        <dbReference type="Pfam" id="PF06276"/>
    </source>
</evidence>
<evidence type="ECO:0000256" key="1">
    <source>
        <dbReference type="ARBA" id="ARBA00004924"/>
    </source>
</evidence>
<dbReference type="Pfam" id="PF04183">
    <property type="entry name" value="IucA_IucC"/>
    <property type="match status" value="1"/>
</dbReference>
<dbReference type="InterPro" id="IPR007310">
    <property type="entry name" value="Aerobactin_biosyn_IucA/IucC_N"/>
</dbReference>
<proteinExistence type="inferred from homology"/>
<keyword evidence="6" id="KW-1185">Reference proteome</keyword>
<dbReference type="RefSeq" id="WP_051744216.1">
    <property type="nucleotide sequence ID" value="NZ_CCDH010000003.1"/>
</dbReference>
<feature type="domain" description="Aerobactin siderophore biosynthesis IucA/IucC-like C-terminal" evidence="4">
    <location>
        <begin position="473"/>
        <end position="634"/>
    </location>
</feature>
<sequence>MILPLTDHLRGLNKGLWMEEEKCVQFLKDRFPSRVSCYFRNCERARKSILAKLSNSIFRENLEEIQTKAIAVVKKEGNLYVDGCLSEEKRIPKDDLVEGRTYQLIHQGDNQVFFPIKRMSAFQFVEVGVPLVKRKGTHVRSVESASDLVHLLFQGESYKNVDRFVQELNNGSANLALAYTFHEEWKKKVKEEADRLEVYNSLDYVLEKGNAARLFYEQLVVEGHHLHPGAKTKLGLTYKDAWKYSPEYHQSFPIRLVAVRKEHILANGTSFASTFPELNEKAKAELRNLGCLEKQFLILPVHPWQYDHVVPTIYDQEIENGDIVLLPKTQLEAEATSSFRTVAPTGGHSVVKLAVNSQMTSTVRSISTQTALNSTVFSEMIQQIKANEPQLESFVPLNEKGGAAFHSEDVLKSRNLTMLIRESIEDHLEEGEVAVAGMSLYAESPISERSVLHELVQKHQIISNQTEEQAVREFFTSYVNRVLPGYLTMMVKYGVALEGHLQNSIPVFKNGRLSRFFFRDWGGARVFPERLRKQGISPKFAADSVSVTNDHSTIHNKLYYTVFQNHLGEIIRQLVQYADIPEQTFWAEVKRVCERVLDTLAERNDLVEQVEEDRKYLFQATVMHKSLTKMRLTNSPGDGYNAVPNPLV</sequence>
<evidence type="ECO:0000259" key="3">
    <source>
        <dbReference type="Pfam" id="PF04183"/>
    </source>
</evidence>
<evidence type="ECO:0000256" key="2">
    <source>
        <dbReference type="ARBA" id="ARBA00007832"/>
    </source>
</evidence>
<comment type="similarity">
    <text evidence="2">Belongs to the IucA/IucC family.</text>
</comment>
<dbReference type="Gene3D" id="1.10.510.40">
    <property type="match status" value="1"/>
</dbReference>
<dbReference type="GO" id="GO:0019290">
    <property type="term" value="P:siderophore biosynthetic process"/>
    <property type="evidence" value="ECO:0007669"/>
    <property type="project" value="InterPro"/>
</dbReference>
<dbReference type="InterPro" id="IPR037455">
    <property type="entry name" value="LucA/IucC-like"/>
</dbReference>
<dbReference type="InterPro" id="IPR022770">
    <property type="entry name" value="IucA/IucC-like_C"/>
</dbReference>
<accession>A0A024P9C0</accession>
<dbReference type="Pfam" id="PF06276">
    <property type="entry name" value="FhuF"/>
    <property type="match status" value="1"/>
</dbReference>